<dbReference type="EMBL" id="BGPR01003941">
    <property type="protein sequence ID" value="GBM94143.1"/>
    <property type="molecule type" value="Genomic_DNA"/>
</dbReference>
<evidence type="ECO:0000313" key="2">
    <source>
        <dbReference type="EMBL" id="GBM94143.1"/>
    </source>
</evidence>
<comment type="caution">
    <text evidence="2">The sequence shown here is derived from an EMBL/GenBank/DDBJ whole genome shotgun (WGS) entry which is preliminary data.</text>
</comment>
<protein>
    <submittedName>
        <fullName evidence="2">Uncharacterized protein</fullName>
    </submittedName>
</protein>
<organism evidence="2 3">
    <name type="scientific">Araneus ventricosus</name>
    <name type="common">Orbweaver spider</name>
    <name type="synonym">Epeira ventricosa</name>
    <dbReference type="NCBI Taxonomy" id="182803"/>
    <lineage>
        <taxon>Eukaryota</taxon>
        <taxon>Metazoa</taxon>
        <taxon>Ecdysozoa</taxon>
        <taxon>Arthropoda</taxon>
        <taxon>Chelicerata</taxon>
        <taxon>Arachnida</taxon>
        <taxon>Araneae</taxon>
        <taxon>Araneomorphae</taxon>
        <taxon>Entelegynae</taxon>
        <taxon>Araneoidea</taxon>
        <taxon>Araneidae</taxon>
        <taxon>Araneus</taxon>
    </lineage>
</organism>
<sequence>MPRFESIRGLFLDGPRNLKPRSNEEDDTDQGPTLQTSTPNLQKDVWSTTSDLTYTISMKYVGILEYNRVLYFEQSGTETETTKPPRPTTEKKAINIFSLVEKTVRNKYNQRKHLQTVQKKPSSLTLIRTNLSLQNSICGCMV</sequence>
<proteinExistence type="predicted"/>
<keyword evidence="3" id="KW-1185">Reference proteome</keyword>
<dbReference type="Proteomes" id="UP000499080">
    <property type="component" value="Unassembled WGS sequence"/>
</dbReference>
<evidence type="ECO:0000256" key="1">
    <source>
        <dbReference type="SAM" id="MobiDB-lite"/>
    </source>
</evidence>
<gene>
    <name evidence="2" type="ORF">AVEN_149547_1</name>
</gene>
<evidence type="ECO:0000313" key="3">
    <source>
        <dbReference type="Proteomes" id="UP000499080"/>
    </source>
</evidence>
<accession>A0A4Y2JUV7</accession>
<feature type="compositionally biased region" description="Polar residues" evidence="1">
    <location>
        <begin position="30"/>
        <end position="42"/>
    </location>
</feature>
<feature type="region of interest" description="Disordered" evidence="1">
    <location>
        <begin position="11"/>
        <end position="42"/>
    </location>
</feature>
<dbReference type="AlphaFoldDB" id="A0A4Y2JUV7"/>
<reference evidence="2 3" key="1">
    <citation type="journal article" date="2019" name="Sci. Rep.">
        <title>Orb-weaving spider Araneus ventricosus genome elucidates the spidroin gene catalogue.</title>
        <authorList>
            <person name="Kono N."/>
            <person name="Nakamura H."/>
            <person name="Ohtoshi R."/>
            <person name="Moran D.A.P."/>
            <person name="Shinohara A."/>
            <person name="Yoshida Y."/>
            <person name="Fujiwara M."/>
            <person name="Mori M."/>
            <person name="Tomita M."/>
            <person name="Arakawa K."/>
        </authorList>
    </citation>
    <scope>NUCLEOTIDE SEQUENCE [LARGE SCALE GENOMIC DNA]</scope>
</reference>
<name>A0A4Y2JUV7_ARAVE</name>